<dbReference type="Pfam" id="PF01266">
    <property type="entry name" value="DAO"/>
    <property type="match status" value="1"/>
</dbReference>
<dbReference type="OrthoDB" id="2219495at2759"/>
<dbReference type="SUPFAM" id="SSF51905">
    <property type="entry name" value="FAD/NAD(P)-binding domain"/>
    <property type="match status" value="1"/>
</dbReference>
<gene>
    <name evidence="7" type="ORF">ACRE_027840</name>
</gene>
<dbReference type="Gene3D" id="3.50.50.60">
    <property type="entry name" value="FAD/NAD(P)-binding domain"/>
    <property type="match status" value="1"/>
</dbReference>
<evidence type="ECO:0000256" key="5">
    <source>
        <dbReference type="ARBA" id="ARBA00023002"/>
    </source>
</evidence>
<reference evidence="8" key="1">
    <citation type="journal article" date="2014" name="Genome Announc.">
        <title>Genome sequence and annotation of Acremonium chrysogenum, producer of the beta-lactam antibiotic cephalosporin C.</title>
        <authorList>
            <person name="Terfehr D."/>
            <person name="Dahlmann T.A."/>
            <person name="Specht T."/>
            <person name="Zadra I."/>
            <person name="Kuernsteiner H."/>
            <person name="Kueck U."/>
        </authorList>
    </citation>
    <scope>NUCLEOTIDE SEQUENCE [LARGE SCALE GENOMIC DNA]</scope>
    <source>
        <strain evidence="8">ATCC 11550 / CBS 779.69 / DSM 880 / IAM 14645 / JCM 23072 / IMI 49137</strain>
    </source>
</reference>
<sequence>MDKTPDSILIVGSGLFGLCTAWALTERPRFDKTTITVVDNARGQFPPTDAASVDTSRIIRTDYSDPDYSVFGAEAQTHWRKQGDHEVGGEGRYSEVGIVITAATPDGPPKVGTKTGMHYARTSWENVSDIARTSGTPGKVVELPSRKAIQEYLGTDGNAGDWGYANMMSGWADNGAGMRWLYEKVEKTGRVNFVDAEVGELVTKGKRVTGAKLKSGRVLEAGLVFVAAGAWTGGLIDLRGRCEATGHTLGYIGLTQEEQDKLEKHPVVLNFTTGLFFIPPRDRLLKVARHGFGYLNPKVVRRALPLSPEHERKPIVASLPWTLRDDGVEAFAPEAEVDLRWALKNMLPIRGLEKRPWKKQRICWYSDTRDADWLVDWHPGWEGLFIATGDSGHGFKFLPILGDKLVDVLEGKGGNLGEKWRWKHVDDDGLGRETGGVFKGLITEDGSRGGALGMILADEFSKGGVALPTSKL</sequence>
<dbReference type="GO" id="GO:0050031">
    <property type="term" value="F:L-pipecolate oxidase activity"/>
    <property type="evidence" value="ECO:0007669"/>
    <property type="project" value="TreeGrafter"/>
</dbReference>
<keyword evidence="8" id="KW-1185">Reference proteome</keyword>
<evidence type="ECO:0000256" key="3">
    <source>
        <dbReference type="ARBA" id="ARBA00022630"/>
    </source>
</evidence>
<evidence type="ECO:0000313" key="7">
    <source>
        <dbReference type="EMBL" id="KFH46341.1"/>
    </source>
</evidence>
<dbReference type="Gene3D" id="3.30.9.10">
    <property type="entry name" value="D-Amino Acid Oxidase, subunit A, domain 2"/>
    <property type="match status" value="1"/>
</dbReference>
<dbReference type="GO" id="GO:0008115">
    <property type="term" value="F:sarcosine oxidase activity"/>
    <property type="evidence" value="ECO:0007669"/>
    <property type="project" value="TreeGrafter"/>
</dbReference>
<dbReference type="GO" id="GO:0004657">
    <property type="term" value="F:proline dehydrogenase activity"/>
    <property type="evidence" value="ECO:0007669"/>
    <property type="project" value="TreeGrafter"/>
</dbReference>
<comment type="cofactor">
    <cofactor evidence="1">
        <name>FAD</name>
        <dbReference type="ChEBI" id="CHEBI:57692"/>
    </cofactor>
</comment>
<proteinExistence type="inferred from homology"/>
<dbReference type="PANTHER" id="PTHR10961:SF46">
    <property type="entry name" value="PEROXISOMAL SARCOSINE OXIDASE"/>
    <property type="match status" value="1"/>
</dbReference>
<dbReference type="InterPro" id="IPR036188">
    <property type="entry name" value="FAD/NAD-bd_sf"/>
</dbReference>
<evidence type="ECO:0000256" key="1">
    <source>
        <dbReference type="ARBA" id="ARBA00001974"/>
    </source>
</evidence>
<evidence type="ECO:0000256" key="4">
    <source>
        <dbReference type="ARBA" id="ARBA00022827"/>
    </source>
</evidence>
<comment type="similarity">
    <text evidence="2">Belongs to the MSOX/MTOX family.</text>
</comment>
<comment type="caution">
    <text evidence="7">The sequence shown here is derived from an EMBL/GenBank/DDBJ whole genome shotgun (WGS) entry which is preliminary data.</text>
</comment>
<feature type="domain" description="FAD dependent oxidoreductase" evidence="6">
    <location>
        <begin position="8"/>
        <end position="407"/>
    </location>
</feature>
<dbReference type="InterPro" id="IPR006076">
    <property type="entry name" value="FAD-dep_OxRdtase"/>
</dbReference>
<evidence type="ECO:0000256" key="2">
    <source>
        <dbReference type="ARBA" id="ARBA00010989"/>
    </source>
</evidence>
<keyword evidence="5" id="KW-0560">Oxidoreductase</keyword>
<keyword evidence="4" id="KW-0274">FAD</keyword>
<name>A0A086TAF9_HAPC1</name>
<keyword evidence="3" id="KW-0285">Flavoprotein</keyword>
<dbReference type="PANTHER" id="PTHR10961">
    <property type="entry name" value="PEROXISOMAL SARCOSINE OXIDASE"/>
    <property type="match status" value="1"/>
</dbReference>
<dbReference type="GO" id="GO:0050660">
    <property type="term" value="F:flavin adenine dinucleotide binding"/>
    <property type="evidence" value="ECO:0007669"/>
    <property type="project" value="InterPro"/>
</dbReference>
<dbReference type="HOGENOM" id="CLU_007884_0_1_1"/>
<evidence type="ECO:0000259" key="6">
    <source>
        <dbReference type="Pfam" id="PF01266"/>
    </source>
</evidence>
<dbReference type="Proteomes" id="UP000029964">
    <property type="component" value="Unassembled WGS sequence"/>
</dbReference>
<dbReference type="AlphaFoldDB" id="A0A086TAF9"/>
<protein>
    <submittedName>
        <fullName evidence="7">L-pipecolate oxidase-like protein</fullName>
    </submittedName>
</protein>
<dbReference type="EMBL" id="JPKY01000020">
    <property type="protein sequence ID" value="KFH46341.1"/>
    <property type="molecule type" value="Genomic_DNA"/>
</dbReference>
<accession>A0A086TAF9</accession>
<evidence type="ECO:0000313" key="8">
    <source>
        <dbReference type="Proteomes" id="UP000029964"/>
    </source>
</evidence>
<organism evidence="7 8">
    <name type="scientific">Hapsidospora chrysogenum (strain ATCC 11550 / CBS 779.69 / DSM 880 / IAM 14645 / JCM 23072 / IMI 49137)</name>
    <name type="common">Acremonium chrysogenum</name>
    <dbReference type="NCBI Taxonomy" id="857340"/>
    <lineage>
        <taxon>Eukaryota</taxon>
        <taxon>Fungi</taxon>
        <taxon>Dikarya</taxon>
        <taxon>Ascomycota</taxon>
        <taxon>Pezizomycotina</taxon>
        <taxon>Sordariomycetes</taxon>
        <taxon>Hypocreomycetidae</taxon>
        <taxon>Hypocreales</taxon>
        <taxon>Bionectriaceae</taxon>
        <taxon>Hapsidospora</taxon>
    </lineage>
</organism>
<dbReference type="InterPro" id="IPR045170">
    <property type="entry name" value="MTOX"/>
</dbReference>
<dbReference type="STRING" id="857340.A0A086TAF9"/>